<keyword evidence="3" id="KW-1185">Reference proteome</keyword>
<comment type="caution">
    <text evidence="2">The sequence shown here is derived from an EMBL/GenBank/DDBJ whole genome shotgun (WGS) entry which is preliminary data.</text>
</comment>
<sequence>MAKKKGGGGHLHARGNTPAPTTQRLFHIGAATHASGARSVNKGQIWGKFEANLWAAPKSSKIYLHSLRIGKLF</sequence>
<gene>
    <name evidence="2" type="ORF">ACHAW5_000280</name>
</gene>
<feature type="region of interest" description="Disordered" evidence="1">
    <location>
        <begin position="1"/>
        <end position="21"/>
    </location>
</feature>
<dbReference type="AlphaFoldDB" id="A0ABD3MMZ6"/>
<organism evidence="2 3">
    <name type="scientific">Stephanodiscus triporus</name>
    <dbReference type="NCBI Taxonomy" id="2934178"/>
    <lineage>
        <taxon>Eukaryota</taxon>
        <taxon>Sar</taxon>
        <taxon>Stramenopiles</taxon>
        <taxon>Ochrophyta</taxon>
        <taxon>Bacillariophyta</taxon>
        <taxon>Coscinodiscophyceae</taxon>
        <taxon>Thalassiosirophycidae</taxon>
        <taxon>Stephanodiscales</taxon>
        <taxon>Stephanodiscaceae</taxon>
        <taxon>Stephanodiscus</taxon>
    </lineage>
</organism>
<dbReference type="Proteomes" id="UP001530315">
    <property type="component" value="Unassembled WGS sequence"/>
</dbReference>
<evidence type="ECO:0000256" key="1">
    <source>
        <dbReference type="SAM" id="MobiDB-lite"/>
    </source>
</evidence>
<accession>A0ABD3MMZ6</accession>
<evidence type="ECO:0000313" key="2">
    <source>
        <dbReference type="EMBL" id="KAL3765279.1"/>
    </source>
</evidence>
<protein>
    <submittedName>
        <fullName evidence="2">Uncharacterized protein</fullName>
    </submittedName>
</protein>
<evidence type="ECO:0000313" key="3">
    <source>
        <dbReference type="Proteomes" id="UP001530315"/>
    </source>
</evidence>
<reference evidence="2 3" key="1">
    <citation type="submission" date="2024-10" db="EMBL/GenBank/DDBJ databases">
        <title>Updated reference genomes for cyclostephanoid diatoms.</title>
        <authorList>
            <person name="Roberts W.R."/>
            <person name="Alverson A.J."/>
        </authorList>
    </citation>
    <scope>NUCLEOTIDE SEQUENCE [LARGE SCALE GENOMIC DNA]</scope>
    <source>
        <strain evidence="2 3">AJA276-08</strain>
    </source>
</reference>
<name>A0ABD3MMZ6_9STRA</name>
<feature type="compositionally biased region" description="Basic residues" evidence="1">
    <location>
        <begin position="1"/>
        <end position="13"/>
    </location>
</feature>
<dbReference type="EMBL" id="JALLAZ020001755">
    <property type="protein sequence ID" value="KAL3765279.1"/>
    <property type="molecule type" value="Genomic_DNA"/>
</dbReference>
<proteinExistence type="predicted"/>